<name>A0AAN8K8Z8_PATCE</name>
<dbReference type="SUPFAM" id="SSF56672">
    <property type="entry name" value="DNA/RNA polymerases"/>
    <property type="match status" value="1"/>
</dbReference>
<dbReference type="EMBL" id="JAZGQO010000002">
    <property type="protein sequence ID" value="KAK6191366.1"/>
    <property type="molecule type" value="Genomic_DNA"/>
</dbReference>
<evidence type="ECO:0000313" key="1">
    <source>
        <dbReference type="EMBL" id="KAK6191366.1"/>
    </source>
</evidence>
<dbReference type="InterPro" id="IPR043128">
    <property type="entry name" value="Rev_trsase/Diguanyl_cyclase"/>
</dbReference>
<evidence type="ECO:0000313" key="2">
    <source>
        <dbReference type="Proteomes" id="UP001347796"/>
    </source>
</evidence>
<reference evidence="1 2" key="1">
    <citation type="submission" date="2024-01" db="EMBL/GenBank/DDBJ databases">
        <title>The genome of the rayed Mediterranean limpet Patella caerulea (Linnaeus, 1758).</title>
        <authorList>
            <person name="Anh-Thu Weber A."/>
            <person name="Halstead-Nussloch G."/>
        </authorList>
    </citation>
    <scope>NUCLEOTIDE SEQUENCE [LARGE SCALE GENOMIC DNA]</scope>
    <source>
        <strain evidence="1">AATW-2023a</strain>
        <tissue evidence="1">Whole specimen</tissue>
    </source>
</reference>
<organism evidence="1 2">
    <name type="scientific">Patella caerulea</name>
    <name type="common">Rayed Mediterranean limpet</name>
    <dbReference type="NCBI Taxonomy" id="87958"/>
    <lineage>
        <taxon>Eukaryota</taxon>
        <taxon>Metazoa</taxon>
        <taxon>Spiralia</taxon>
        <taxon>Lophotrochozoa</taxon>
        <taxon>Mollusca</taxon>
        <taxon>Gastropoda</taxon>
        <taxon>Patellogastropoda</taxon>
        <taxon>Patelloidea</taxon>
        <taxon>Patellidae</taxon>
        <taxon>Patella</taxon>
    </lineage>
</organism>
<dbReference type="InterPro" id="IPR043502">
    <property type="entry name" value="DNA/RNA_pol_sf"/>
</dbReference>
<dbReference type="Gene3D" id="3.30.70.270">
    <property type="match status" value="1"/>
</dbReference>
<gene>
    <name evidence="1" type="ORF">SNE40_003075</name>
</gene>
<dbReference type="AlphaFoldDB" id="A0AAN8K8Z8"/>
<proteinExistence type="predicted"/>
<keyword evidence="2" id="KW-1185">Reference proteome</keyword>
<comment type="caution">
    <text evidence="1">The sequence shown here is derived from an EMBL/GenBank/DDBJ whole genome shotgun (WGS) entry which is preliminary data.</text>
</comment>
<sequence>MVFLQRRRVNIIKLNREEFFIGDTVDEATLNHHKNLRVLLQRCQEKIIKLKREKFFLYCKQIPFFGQLLTHEGLTPDLAKVKAITEMKKIMMMCLMFNAS</sequence>
<accession>A0AAN8K8Z8</accession>
<protein>
    <submittedName>
        <fullName evidence="1">Uncharacterized protein</fullName>
    </submittedName>
</protein>
<dbReference type="Proteomes" id="UP001347796">
    <property type="component" value="Unassembled WGS sequence"/>
</dbReference>